<sequence>MFWIVTTLLVVIAMVIFVLPMFRGKEQDQAASRDELNKAFFKDRMDELSEESSEGLVENQDELVVELQQSLLDDVPAETKERKTAVSTAMLLPGLIVLIGVTYGMYMKFGNLDKVQAWQDTVQRLPELSQRLMADNGETPLSDQEMDDLTLALRTRLHENPNDATGWLLLGRIGMANRDASTAQDAMDKAYRMDPNNPEVQLSYAQTLMMIGDPAQADRARLLLRTVLRTDHTNIRAMSLLAFDAFERQDYAQAVAYWNMMKQMVGEDDPRAACWIAVSPVPKRRSTSQRTPQRQSQ</sequence>
<keyword evidence="6" id="KW-0812">Transmembrane</keyword>
<evidence type="ECO:0000313" key="8">
    <source>
        <dbReference type="EMBL" id="GAL08770.1"/>
    </source>
</evidence>
<evidence type="ECO:0000256" key="5">
    <source>
        <dbReference type="PROSITE-ProRule" id="PRU00339"/>
    </source>
</evidence>
<dbReference type="Proteomes" id="UP000029227">
    <property type="component" value="Unassembled WGS sequence"/>
</dbReference>
<dbReference type="GO" id="GO:0016829">
    <property type="term" value="F:lyase activity"/>
    <property type="evidence" value="ECO:0007669"/>
    <property type="project" value="UniProtKB-KW"/>
</dbReference>
<keyword evidence="6" id="KW-1133">Transmembrane helix</keyword>
<keyword evidence="3" id="KW-0201">Cytochrome c-type biogenesis</keyword>
<evidence type="ECO:0000256" key="1">
    <source>
        <dbReference type="ARBA" id="ARBA00004196"/>
    </source>
</evidence>
<dbReference type="PANTHER" id="PTHR47870">
    <property type="entry name" value="CYTOCHROME C-TYPE BIOGENESIS PROTEIN CCMH"/>
    <property type="match status" value="1"/>
</dbReference>
<keyword evidence="4 5" id="KW-0802">TPR repeat</keyword>
<feature type="repeat" description="TPR" evidence="5">
    <location>
        <begin position="164"/>
        <end position="197"/>
    </location>
</feature>
<dbReference type="Pfam" id="PF23914">
    <property type="entry name" value="TPR_CcmH_CycH"/>
    <property type="match status" value="1"/>
</dbReference>
<evidence type="ECO:0000259" key="7">
    <source>
        <dbReference type="Pfam" id="PF23914"/>
    </source>
</evidence>
<evidence type="ECO:0000256" key="3">
    <source>
        <dbReference type="ARBA" id="ARBA00022748"/>
    </source>
</evidence>
<gene>
    <name evidence="8" type="ORF">JCM19237_398</name>
</gene>
<dbReference type="NCBIfam" id="TIGR03142">
    <property type="entry name" value="cytochro_ccmI"/>
    <property type="match status" value="1"/>
</dbReference>
<dbReference type="PANTHER" id="PTHR47870:SF1">
    <property type="entry name" value="CYTOCHROME C-TYPE BIOGENESIS PROTEIN CCMH"/>
    <property type="match status" value="1"/>
</dbReference>
<comment type="subcellular location">
    <subcellularLocation>
        <location evidence="1">Cell envelope</location>
    </subcellularLocation>
</comment>
<evidence type="ECO:0000256" key="6">
    <source>
        <dbReference type="SAM" id="Phobius"/>
    </source>
</evidence>
<feature type="domain" description="Cytochrome c-type biogenesis protein H TPR" evidence="7">
    <location>
        <begin position="114"/>
        <end position="272"/>
    </location>
</feature>
<dbReference type="GO" id="GO:0017004">
    <property type="term" value="P:cytochrome complex assembly"/>
    <property type="evidence" value="ECO:0007669"/>
    <property type="project" value="UniProtKB-KW"/>
</dbReference>
<dbReference type="GO" id="GO:0005886">
    <property type="term" value="C:plasma membrane"/>
    <property type="evidence" value="ECO:0007669"/>
    <property type="project" value="TreeGrafter"/>
</dbReference>
<dbReference type="PROSITE" id="PS50005">
    <property type="entry name" value="TPR"/>
    <property type="match status" value="1"/>
</dbReference>
<accession>A0A090QZY1</accession>
<evidence type="ECO:0000313" key="9">
    <source>
        <dbReference type="Proteomes" id="UP000029227"/>
    </source>
</evidence>
<reference evidence="8 9" key="1">
    <citation type="journal article" date="2014" name="Genome Announc.">
        <title>Draft Genome Sequences of Two Vibrionaceae Species, Vibrio ponticus C121 and Photobacterium aphoticum C119, Isolated as Coral Reef Microbiota.</title>
        <authorList>
            <person name="Al-saari N."/>
            <person name="Meirelles P.M."/>
            <person name="Mino S."/>
            <person name="Suda W."/>
            <person name="Oshima K."/>
            <person name="Hattori M."/>
            <person name="Ohkuma M."/>
            <person name="Thompson F.L."/>
            <person name="Gomez-Gil B."/>
            <person name="Sawabe T."/>
            <person name="Sawabe T."/>
        </authorList>
    </citation>
    <scope>NUCLEOTIDE SEQUENCE [LARGE SCALE GENOMIC DNA]</scope>
    <source>
        <strain evidence="8 9">JCM 19237</strain>
    </source>
</reference>
<dbReference type="GO" id="GO:0030313">
    <property type="term" value="C:cell envelope"/>
    <property type="evidence" value="ECO:0007669"/>
    <property type="project" value="UniProtKB-SubCell"/>
</dbReference>
<name>A0A090QZY1_9GAMM</name>
<dbReference type="InterPro" id="IPR011990">
    <property type="entry name" value="TPR-like_helical_dom_sf"/>
</dbReference>
<dbReference type="SUPFAM" id="SSF48452">
    <property type="entry name" value="TPR-like"/>
    <property type="match status" value="1"/>
</dbReference>
<dbReference type="AlphaFoldDB" id="A0A090QZY1"/>
<evidence type="ECO:0000256" key="2">
    <source>
        <dbReference type="ARBA" id="ARBA00022737"/>
    </source>
</evidence>
<dbReference type="InterPro" id="IPR019734">
    <property type="entry name" value="TPR_rpt"/>
</dbReference>
<dbReference type="eggNOG" id="COG4235">
    <property type="taxonomic scope" value="Bacteria"/>
</dbReference>
<proteinExistence type="predicted"/>
<dbReference type="InterPro" id="IPR056413">
    <property type="entry name" value="TPR_CcmH_CycH"/>
</dbReference>
<keyword evidence="6" id="KW-0472">Membrane</keyword>
<dbReference type="Gene3D" id="1.25.40.10">
    <property type="entry name" value="Tetratricopeptide repeat domain"/>
    <property type="match status" value="1"/>
</dbReference>
<dbReference type="EMBL" id="BBMN01000032">
    <property type="protein sequence ID" value="GAL08770.1"/>
    <property type="molecule type" value="Genomic_DNA"/>
</dbReference>
<feature type="transmembrane region" description="Helical" evidence="6">
    <location>
        <begin position="85"/>
        <end position="106"/>
    </location>
</feature>
<keyword evidence="2" id="KW-0677">Repeat</keyword>
<dbReference type="InterPro" id="IPR017560">
    <property type="entry name" value="Cyt_c_biogenesis_CcmI"/>
</dbReference>
<organism evidence="8 9">
    <name type="scientific">Photobacterium aphoticum</name>
    <dbReference type="NCBI Taxonomy" id="754436"/>
    <lineage>
        <taxon>Bacteria</taxon>
        <taxon>Pseudomonadati</taxon>
        <taxon>Pseudomonadota</taxon>
        <taxon>Gammaproteobacteria</taxon>
        <taxon>Vibrionales</taxon>
        <taxon>Vibrionaceae</taxon>
        <taxon>Photobacterium</taxon>
    </lineage>
</organism>
<comment type="caution">
    <text evidence="8">The sequence shown here is derived from an EMBL/GenBank/DDBJ whole genome shotgun (WGS) entry which is preliminary data.</text>
</comment>
<keyword evidence="8" id="KW-0456">Lyase</keyword>
<dbReference type="InterPro" id="IPR051263">
    <property type="entry name" value="C-type_cytochrome_biogenesis"/>
</dbReference>
<dbReference type="STRING" id="754436.JCM19237_398"/>
<protein>
    <submittedName>
        <fullName evidence="8">Cytochrome c heme lyase subunit CcmH</fullName>
    </submittedName>
</protein>
<evidence type="ECO:0000256" key="4">
    <source>
        <dbReference type="ARBA" id="ARBA00022803"/>
    </source>
</evidence>